<keyword evidence="3" id="KW-1185">Reference proteome</keyword>
<dbReference type="RefSeq" id="WP_136625209.1">
    <property type="nucleotide sequence ID" value="NZ_BIFS01000001.1"/>
</dbReference>
<evidence type="ECO:0000313" key="2">
    <source>
        <dbReference type="EMBL" id="GCE19060.1"/>
    </source>
</evidence>
<name>A0A402AJ27_9CHLR</name>
<dbReference type="Proteomes" id="UP000287188">
    <property type="component" value="Unassembled WGS sequence"/>
</dbReference>
<sequence>MVTYDLKEICFSAPGSFLALKSNADGSRLIYCTTARKAMSEKWMDFWAANFFELVLVQDGVEVPYTWIAYPHRLDVTAGNGGTATFAFADGCTILFELHGVGLSLSALKPYKTQYRDRNGELCLVDAGTHYLHQFTCTSYSALTAPQVGTIEFAADQSGAFRWLRFEEIWHYRSTSVDQAAFQYAVHFEQWRHALQPVPELYRGTAEKALLLLWNCEVPISGSLSRRAIFSSKSWMNSVWSWDNCFHALAIAPMDAQLAWDQLLLVFDHQSPAGALPDVIHDGG</sequence>
<evidence type="ECO:0000259" key="1">
    <source>
        <dbReference type="Pfam" id="PF22422"/>
    </source>
</evidence>
<proteinExistence type="predicted"/>
<dbReference type="GO" id="GO:0005975">
    <property type="term" value="P:carbohydrate metabolic process"/>
    <property type="evidence" value="ECO:0007669"/>
    <property type="project" value="InterPro"/>
</dbReference>
<comment type="caution">
    <text evidence="2">The sequence shown here is derived from an EMBL/GenBank/DDBJ whole genome shotgun (WGS) entry which is preliminary data.</text>
</comment>
<reference evidence="3" key="1">
    <citation type="submission" date="2018-12" db="EMBL/GenBank/DDBJ databases">
        <title>Tengunoibacter tsumagoiensis gen. nov., sp. nov., Dictyobacter kobayashii sp. nov., D. alpinus sp. nov., and D. joshuensis sp. nov. and description of Dictyobacteraceae fam. nov. within the order Ktedonobacterales isolated from Tengu-no-mugimeshi.</title>
        <authorList>
            <person name="Wang C.M."/>
            <person name="Zheng Y."/>
            <person name="Sakai Y."/>
            <person name="Toyoda A."/>
            <person name="Minakuchi Y."/>
            <person name="Abe K."/>
            <person name="Yokota A."/>
            <person name="Yabe S."/>
        </authorList>
    </citation>
    <scope>NUCLEOTIDE SEQUENCE [LARGE SCALE GENOMIC DNA]</scope>
    <source>
        <strain evidence="3">Uno11</strain>
    </source>
</reference>
<dbReference type="EMBL" id="BIFS01000001">
    <property type="protein sequence ID" value="GCE19060.1"/>
    <property type="molecule type" value="Genomic_DNA"/>
</dbReference>
<dbReference type="OrthoDB" id="9798687at2"/>
<feature type="domain" description="Mannosylglycerate hydrolase MGH1-like glycoside hydrolase" evidence="1">
    <location>
        <begin position="239"/>
        <end position="282"/>
    </location>
</feature>
<dbReference type="InterPro" id="IPR008928">
    <property type="entry name" value="6-hairpin_glycosidase_sf"/>
</dbReference>
<dbReference type="InterPro" id="IPR054491">
    <property type="entry name" value="MGH1-like_GH"/>
</dbReference>
<dbReference type="Gene3D" id="1.50.10.10">
    <property type="match status" value="1"/>
</dbReference>
<dbReference type="AlphaFoldDB" id="A0A402AJ27"/>
<evidence type="ECO:0000313" key="3">
    <source>
        <dbReference type="Proteomes" id="UP000287188"/>
    </source>
</evidence>
<accession>A0A402AJ27</accession>
<protein>
    <recommendedName>
        <fullName evidence="1">Mannosylglycerate hydrolase MGH1-like glycoside hydrolase domain-containing protein</fullName>
    </recommendedName>
</protein>
<dbReference type="Pfam" id="PF22422">
    <property type="entry name" value="MGH1-like_GH"/>
    <property type="match status" value="1"/>
</dbReference>
<gene>
    <name evidence="2" type="ORF">KDK_28600</name>
</gene>
<dbReference type="SUPFAM" id="SSF48208">
    <property type="entry name" value="Six-hairpin glycosidases"/>
    <property type="match status" value="1"/>
</dbReference>
<dbReference type="InterPro" id="IPR012341">
    <property type="entry name" value="6hp_glycosidase-like_sf"/>
</dbReference>
<organism evidence="2 3">
    <name type="scientific">Dictyobacter kobayashii</name>
    <dbReference type="NCBI Taxonomy" id="2014872"/>
    <lineage>
        <taxon>Bacteria</taxon>
        <taxon>Bacillati</taxon>
        <taxon>Chloroflexota</taxon>
        <taxon>Ktedonobacteria</taxon>
        <taxon>Ktedonobacterales</taxon>
        <taxon>Dictyobacteraceae</taxon>
        <taxon>Dictyobacter</taxon>
    </lineage>
</organism>